<name>D7FRE4_ECTSI</name>
<dbReference type="Proteomes" id="UP000002630">
    <property type="component" value="Linkage Group LG11"/>
</dbReference>
<protein>
    <submittedName>
        <fullName evidence="2">Uncharacterized protein</fullName>
    </submittedName>
</protein>
<feature type="compositionally biased region" description="Polar residues" evidence="1">
    <location>
        <begin position="127"/>
        <end position="141"/>
    </location>
</feature>
<evidence type="ECO:0000313" key="3">
    <source>
        <dbReference type="Proteomes" id="UP000002630"/>
    </source>
</evidence>
<feature type="region of interest" description="Disordered" evidence="1">
    <location>
        <begin position="426"/>
        <end position="447"/>
    </location>
</feature>
<proteinExistence type="predicted"/>
<dbReference type="InParanoid" id="D7FRE4"/>
<organism evidence="2 3">
    <name type="scientific">Ectocarpus siliculosus</name>
    <name type="common">Brown alga</name>
    <name type="synonym">Conferva siliculosa</name>
    <dbReference type="NCBI Taxonomy" id="2880"/>
    <lineage>
        <taxon>Eukaryota</taxon>
        <taxon>Sar</taxon>
        <taxon>Stramenopiles</taxon>
        <taxon>Ochrophyta</taxon>
        <taxon>PX clade</taxon>
        <taxon>Phaeophyceae</taxon>
        <taxon>Ectocarpales</taxon>
        <taxon>Ectocarpaceae</taxon>
        <taxon>Ectocarpus</taxon>
    </lineage>
</organism>
<feature type="region of interest" description="Disordered" evidence="1">
    <location>
        <begin position="114"/>
        <end position="151"/>
    </location>
</feature>
<dbReference type="AlphaFoldDB" id="D7FRE4"/>
<feature type="region of interest" description="Disordered" evidence="1">
    <location>
        <begin position="263"/>
        <end position="287"/>
    </location>
</feature>
<feature type="compositionally biased region" description="Polar residues" evidence="1">
    <location>
        <begin position="267"/>
        <end position="281"/>
    </location>
</feature>
<dbReference type="EMBL" id="FN648391">
    <property type="protein sequence ID" value="CBJ30735.1"/>
    <property type="molecule type" value="Genomic_DNA"/>
</dbReference>
<evidence type="ECO:0000313" key="2">
    <source>
        <dbReference type="EMBL" id="CBJ30735.1"/>
    </source>
</evidence>
<dbReference type="EMBL" id="FN649736">
    <property type="protein sequence ID" value="CBJ30735.1"/>
    <property type="molecule type" value="Genomic_DNA"/>
</dbReference>
<reference evidence="2 3" key="1">
    <citation type="journal article" date="2010" name="Nature">
        <title>The Ectocarpus genome and the independent evolution of multicellularity in brown algae.</title>
        <authorList>
            <person name="Cock J.M."/>
            <person name="Sterck L."/>
            <person name="Rouze P."/>
            <person name="Scornet D."/>
            <person name="Allen A.E."/>
            <person name="Amoutzias G."/>
            <person name="Anthouard V."/>
            <person name="Artiguenave F."/>
            <person name="Aury J.M."/>
            <person name="Badger J.H."/>
            <person name="Beszteri B."/>
            <person name="Billiau K."/>
            <person name="Bonnet E."/>
            <person name="Bothwell J.H."/>
            <person name="Bowler C."/>
            <person name="Boyen C."/>
            <person name="Brownlee C."/>
            <person name="Carrano C.J."/>
            <person name="Charrier B."/>
            <person name="Cho G.Y."/>
            <person name="Coelho S.M."/>
            <person name="Collen J."/>
            <person name="Corre E."/>
            <person name="Da Silva C."/>
            <person name="Delage L."/>
            <person name="Delaroque N."/>
            <person name="Dittami S.M."/>
            <person name="Doulbeau S."/>
            <person name="Elias M."/>
            <person name="Farnham G."/>
            <person name="Gachon C.M."/>
            <person name="Gschloessl B."/>
            <person name="Heesch S."/>
            <person name="Jabbari K."/>
            <person name="Jubin C."/>
            <person name="Kawai H."/>
            <person name="Kimura K."/>
            <person name="Kloareg B."/>
            <person name="Kupper F.C."/>
            <person name="Lang D."/>
            <person name="Le Bail A."/>
            <person name="Leblanc C."/>
            <person name="Lerouge P."/>
            <person name="Lohr M."/>
            <person name="Lopez P.J."/>
            <person name="Martens C."/>
            <person name="Maumus F."/>
            <person name="Michel G."/>
            <person name="Miranda-Saavedra D."/>
            <person name="Morales J."/>
            <person name="Moreau H."/>
            <person name="Motomura T."/>
            <person name="Nagasato C."/>
            <person name="Napoli C.A."/>
            <person name="Nelson D.R."/>
            <person name="Nyvall-Collen P."/>
            <person name="Peters A.F."/>
            <person name="Pommier C."/>
            <person name="Potin P."/>
            <person name="Poulain J."/>
            <person name="Quesneville H."/>
            <person name="Read B."/>
            <person name="Rensing S.A."/>
            <person name="Ritter A."/>
            <person name="Rousvoal S."/>
            <person name="Samanta M."/>
            <person name="Samson G."/>
            <person name="Schroeder D.C."/>
            <person name="Segurens B."/>
            <person name="Strittmatter M."/>
            <person name="Tonon T."/>
            <person name="Tregear J.W."/>
            <person name="Valentin K."/>
            <person name="von Dassow P."/>
            <person name="Yamagishi T."/>
            <person name="Van de Peer Y."/>
            <person name="Wincker P."/>
        </authorList>
    </citation>
    <scope>NUCLEOTIDE SEQUENCE [LARGE SCALE GENOMIC DNA]</scope>
    <source>
        <strain evidence="3">Ec32 / CCAP1310/4</strain>
    </source>
</reference>
<keyword evidence="3" id="KW-1185">Reference proteome</keyword>
<evidence type="ECO:0000256" key="1">
    <source>
        <dbReference type="SAM" id="MobiDB-lite"/>
    </source>
</evidence>
<sequence>MENASTLESGGAGGCGGAGDGHVVFRQQKQGHVLETWVALLVDRTTSVAVSKWKKVVFLLYCRLTNTVFKNSALLADKNRLVAELHRTGLELKETRNLVSSLLDSHVTVDGGPGDSAVSVLAPNAPSRDQSNESSVQSATAGDSDGVDVRHSDHQRTSFYDSANSGNGDGLNGGPATLSMASERWKDNSYYPDNDNAGGRSGFPSGAGALARLAKLQEIAAEPAPVPPGLEISYLLPSKAENVPLAAARLANSRSSITFGPRKYSRVAQTKRTSPLRSHGTTADRLGGTSVAGTAVVRARSSVHCQSGPQENAARAPAVSSAERAAAFGTEISQSLAEEIKENIRLNSSRATSRRPSTTSAASPLAQVLQEARAPVPQPSPPYSLLAAAGAAMPVASMSPEPCGTGGVQQKTQRTPWRFARSSTFAAAARPANQSTSYHRGRGVHKSRRDEAFVTDISEELDRTRKAIQRSTSEKISALKQEQEAAAVAVRECSASSVLRQKHATAVKGRRNAATQQPAGGDSLPLFGSQLKVGRQPKETVASTAMSKENAATKGPRKAPRSTVVGPERGSKGRQRARACLPRENVVS</sequence>
<dbReference type="OrthoDB" id="10435204at2759"/>
<gene>
    <name evidence="2" type="ORF">Esi_0213_0042</name>
</gene>
<feature type="region of interest" description="Disordered" evidence="1">
    <location>
        <begin position="504"/>
        <end position="588"/>
    </location>
</feature>
<accession>D7FRE4</accession>